<dbReference type="Proteomes" id="UP000318704">
    <property type="component" value="Chromosome"/>
</dbReference>
<proteinExistence type="predicted"/>
<dbReference type="AlphaFoldDB" id="A0A517VXJ3"/>
<dbReference type="RefSeq" id="WP_144986023.1">
    <property type="nucleotide sequence ID" value="NZ_CP037920.1"/>
</dbReference>
<protein>
    <submittedName>
        <fullName evidence="1">Uncharacterized protein</fullName>
    </submittedName>
</protein>
<organism evidence="1 2">
    <name type="scientific">Gimesia aquarii</name>
    <dbReference type="NCBI Taxonomy" id="2527964"/>
    <lineage>
        <taxon>Bacteria</taxon>
        <taxon>Pseudomonadati</taxon>
        <taxon>Planctomycetota</taxon>
        <taxon>Planctomycetia</taxon>
        <taxon>Planctomycetales</taxon>
        <taxon>Planctomycetaceae</taxon>
        <taxon>Gimesia</taxon>
    </lineage>
</organism>
<dbReference type="PROSITE" id="PS51257">
    <property type="entry name" value="PROKAR_LIPOPROTEIN"/>
    <property type="match status" value="1"/>
</dbReference>
<gene>
    <name evidence="1" type="ORF">V144x_32030</name>
</gene>
<sequence>MRQLILVFGLVFICGCGPSDNASTQKPNVTKAVVDSSPKPSAFRFDEQNLVIYLNTQIAPPQSQRFDIGQGSITLETLHVKDNKLTFQYTPEIEGGYTIYECTVPVSSAPLEFKVTSDGIPGATSFSLENCKKIRSGNLHLE</sequence>
<evidence type="ECO:0000313" key="1">
    <source>
        <dbReference type="EMBL" id="QDT97722.1"/>
    </source>
</evidence>
<reference evidence="1 2" key="1">
    <citation type="submission" date="2019-03" db="EMBL/GenBank/DDBJ databases">
        <title>Deep-cultivation of Planctomycetes and their phenomic and genomic characterization uncovers novel biology.</title>
        <authorList>
            <person name="Wiegand S."/>
            <person name="Jogler M."/>
            <person name="Boedeker C."/>
            <person name="Pinto D."/>
            <person name="Vollmers J."/>
            <person name="Rivas-Marin E."/>
            <person name="Kohn T."/>
            <person name="Peeters S.H."/>
            <person name="Heuer A."/>
            <person name="Rast P."/>
            <person name="Oberbeckmann S."/>
            <person name="Bunk B."/>
            <person name="Jeske O."/>
            <person name="Meyerdierks A."/>
            <person name="Storesund J.E."/>
            <person name="Kallscheuer N."/>
            <person name="Luecker S."/>
            <person name="Lage O.M."/>
            <person name="Pohl T."/>
            <person name="Merkel B.J."/>
            <person name="Hornburger P."/>
            <person name="Mueller R.-W."/>
            <person name="Bruemmer F."/>
            <person name="Labrenz M."/>
            <person name="Spormann A.M."/>
            <person name="Op den Camp H."/>
            <person name="Overmann J."/>
            <person name="Amann R."/>
            <person name="Jetten M.S.M."/>
            <person name="Mascher T."/>
            <person name="Medema M.H."/>
            <person name="Devos D.P."/>
            <person name="Kaster A.-K."/>
            <person name="Ovreas L."/>
            <person name="Rohde M."/>
            <person name="Galperin M.Y."/>
            <person name="Jogler C."/>
        </authorList>
    </citation>
    <scope>NUCLEOTIDE SEQUENCE [LARGE SCALE GENOMIC DNA]</scope>
    <source>
        <strain evidence="1 2">V144</strain>
    </source>
</reference>
<accession>A0A517VXJ3</accession>
<name>A0A517VXJ3_9PLAN</name>
<dbReference type="EMBL" id="CP037920">
    <property type="protein sequence ID" value="QDT97722.1"/>
    <property type="molecule type" value="Genomic_DNA"/>
</dbReference>
<evidence type="ECO:0000313" key="2">
    <source>
        <dbReference type="Proteomes" id="UP000318704"/>
    </source>
</evidence>
<dbReference type="KEGG" id="gaw:V144x_32030"/>